<comment type="caution">
    <text evidence="3">The sequence shown here is derived from an EMBL/GenBank/DDBJ whole genome shotgun (WGS) entry which is preliminary data.</text>
</comment>
<dbReference type="AlphaFoldDB" id="A0AA37PPE2"/>
<dbReference type="RefSeq" id="WP_108921648.1">
    <property type="nucleotide sequence ID" value="NZ_BFCH01000012.1"/>
</dbReference>
<protein>
    <submittedName>
        <fullName evidence="3">Uncharacterized protein</fullName>
    </submittedName>
</protein>
<gene>
    <name evidence="2" type="ORF">MmonteBS_18400</name>
    <name evidence="3" type="ORF">NJB18185_29510</name>
</gene>
<accession>A0AA37PPE2</accession>
<reference evidence="3" key="4">
    <citation type="submission" date="2022-04" db="EMBL/GenBank/DDBJ databases">
        <authorList>
            <person name="Komine T."/>
            <person name="Fukano H."/>
            <person name="Wada S."/>
        </authorList>
    </citation>
    <scope>NUCLEOTIDE SEQUENCE</scope>
    <source>
        <strain evidence="3">NJB18185</strain>
    </source>
</reference>
<dbReference type="Proteomes" id="UP000245060">
    <property type="component" value="Unassembled WGS sequence"/>
</dbReference>
<evidence type="ECO:0000313" key="4">
    <source>
        <dbReference type="Proteomes" id="UP000245060"/>
    </source>
</evidence>
<dbReference type="EMBL" id="BFCH01000012">
    <property type="protein sequence ID" value="GBG37468.1"/>
    <property type="molecule type" value="Genomic_DNA"/>
</dbReference>
<reference evidence="2" key="1">
    <citation type="journal article" date="2018" name="Genome Announc.">
        <title>Draft Genome Sequence of Mycobacterium montefiorense Isolated from Japanese Black Salamander (Hynobius nigrescens).</title>
        <authorList>
            <person name="Fukano H."/>
            <person name="Yoshida M."/>
            <person name="Shimizu A."/>
            <person name="Iwao H."/>
            <person name="Katayama Y."/>
            <person name="Omatsu T."/>
            <person name="Mizutani T."/>
            <person name="Kurata O."/>
            <person name="Wada S."/>
            <person name="Hoshino Y."/>
        </authorList>
    </citation>
    <scope>NUCLEOTIDE SEQUENCE</scope>
    <source>
        <strain evidence="2">BS</strain>
    </source>
</reference>
<feature type="compositionally biased region" description="Basic and acidic residues" evidence="1">
    <location>
        <begin position="138"/>
        <end position="155"/>
    </location>
</feature>
<evidence type="ECO:0000256" key="1">
    <source>
        <dbReference type="SAM" id="MobiDB-lite"/>
    </source>
</evidence>
<feature type="region of interest" description="Disordered" evidence="1">
    <location>
        <begin position="189"/>
        <end position="209"/>
    </location>
</feature>
<reference evidence="4" key="2">
    <citation type="submission" date="2018-04" db="EMBL/GenBank/DDBJ databases">
        <title>Draft genome sequence of Mycobacterium montefiorense isolated from Japanese black salamander.</title>
        <authorList>
            <person name="Fukano H."/>
            <person name="Yoshida M."/>
            <person name="Shimizu A."/>
            <person name="Iwao H."/>
            <person name="Kurata O."/>
            <person name="Katayama Y."/>
            <person name="Omatsu T."/>
            <person name="Mizutani T."/>
            <person name="Wada S."/>
            <person name="Hoshino Y."/>
        </authorList>
    </citation>
    <scope>NUCLEOTIDE SEQUENCE [LARGE SCALE GENOMIC DNA]</scope>
    <source>
        <strain evidence="4">BS</strain>
    </source>
</reference>
<sequence>MSKPTIGWRDAVQFGMCLAAGFTDIAAHVLETDVRLNGNPMQHTQQYRGNDKTALLAICETNDIAREAQRLEEIQQVTKGEVVKEDRAAENKELADGLNEIAELIAQPLEAIKKRDEQQKEMDAGIASKAYEANLSAEIRRSDGHNPVDLPDRPPPDGPSKIDLANDIGGPFAESQIRIAEAGRQLADKVRDGGKLASNQLGDRSDRTVDDIGRQAESEAKKIESETEKLLESNKLFQERIKNDPPNEQKKQMTERVSAQETILTKQADVAIAALSKPEPVREFKPREL</sequence>
<dbReference type="Proteomes" id="UP001139505">
    <property type="component" value="Unassembled WGS sequence"/>
</dbReference>
<proteinExistence type="predicted"/>
<evidence type="ECO:0000313" key="3">
    <source>
        <dbReference type="EMBL" id="GKU73180.1"/>
    </source>
</evidence>
<organism evidence="3 5">
    <name type="scientific">Mycobacterium montefiorense</name>
    <dbReference type="NCBI Taxonomy" id="154654"/>
    <lineage>
        <taxon>Bacteria</taxon>
        <taxon>Bacillati</taxon>
        <taxon>Actinomycetota</taxon>
        <taxon>Actinomycetes</taxon>
        <taxon>Mycobacteriales</taxon>
        <taxon>Mycobacteriaceae</taxon>
        <taxon>Mycobacterium</taxon>
        <taxon>Mycobacterium simiae complex</taxon>
    </lineage>
</organism>
<reference evidence="3" key="3">
    <citation type="journal article" date="2022" name="Microbiol. Resour. Announc.">
        <title>Draft Genome Sequences of Eight Mycobacterium montefiorense Strains Isolated from Salamanders in Captivity.</title>
        <authorList>
            <person name="Komine T."/>
            <person name="Ihara H."/>
            <person name="Fukano H."/>
            <person name="Hoshino Y."/>
            <person name="Kurata O."/>
            <person name="Wada S."/>
        </authorList>
    </citation>
    <scope>NUCLEOTIDE SEQUENCE</scope>
    <source>
        <strain evidence="3">NJB18185</strain>
    </source>
</reference>
<dbReference type="EMBL" id="BQYH01000020">
    <property type="protein sequence ID" value="GKU73180.1"/>
    <property type="molecule type" value="Genomic_DNA"/>
</dbReference>
<keyword evidence="4" id="KW-1185">Reference proteome</keyword>
<evidence type="ECO:0000313" key="5">
    <source>
        <dbReference type="Proteomes" id="UP001139505"/>
    </source>
</evidence>
<feature type="region of interest" description="Disordered" evidence="1">
    <location>
        <begin position="138"/>
        <end position="168"/>
    </location>
</feature>
<evidence type="ECO:0000313" key="2">
    <source>
        <dbReference type="EMBL" id="GBG37468.1"/>
    </source>
</evidence>
<name>A0AA37PPE2_9MYCO</name>